<accession>A0A8S2QSG1</accession>
<protein>
    <submittedName>
        <fullName evidence="2">Uncharacterized protein</fullName>
    </submittedName>
</protein>
<evidence type="ECO:0000313" key="2">
    <source>
        <dbReference type="EMBL" id="CAF4118198.1"/>
    </source>
</evidence>
<feature type="compositionally biased region" description="Polar residues" evidence="1">
    <location>
        <begin position="40"/>
        <end position="54"/>
    </location>
</feature>
<dbReference type="EMBL" id="CAJOBI010008639">
    <property type="protein sequence ID" value="CAF4118198.1"/>
    <property type="molecule type" value="Genomic_DNA"/>
</dbReference>
<proteinExistence type="predicted"/>
<name>A0A8S2QSG1_9BILA</name>
<evidence type="ECO:0000313" key="3">
    <source>
        <dbReference type="EMBL" id="CAF4349273.1"/>
    </source>
</evidence>
<feature type="compositionally biased region" description="Low complexity" evidence="1">
    <location>
        <begin position="1"/>
        <end position="19"/>
    </location>
</feature>
<gene>
    <name evidence="2" type="ORF">SMN809_LOCUS18146</name>
    <name evidence="3" type="ORF">SMN809_LOCUS28165</name>
</gene>
<feature type="compositionally biased region" description="Polar residues" evidence="1">
    <location>
        <begin position="20"/>
        <end position="31"/>
    </location>
</feature>
<evidence type="ECO:0000256" key="1">
    <source>
        <dbReference type="SAM" id="MobiDB-lite"/>
    </source>
</evidence>
<dbReference type="AlphaFoldDB" id="A0A8S2QSG1"/>
<organism evidence="2 4">
    <name type="scientific">Rotaria magnacalcarata</name>
    <dbReference type="NCBI Taxonomy" id="392030"/>
    <lineage>
        <taxon>Eukaryota</taxon>
        <taxon>Metazoa</taxon>
        <taxon>Spiralia</taxon>
        <taxon>Gnathifera</taxon>
        <taxon>Rotifera</taxon>
        <taxon>Eurotatoria</taxon>
        <taxon>Bdelloidea</taxon>
        <taxon>Philodinida</taxon>
        <taxon>Philodinidae</taxon>
        <taxon>Rotaria</taxon>
    </lineage>
</organism>
<reference evidence="2" key="1">
    <citation type="submission" date="2021-02" db="EMBL/GenBank/DDBJ databases">
        <authorList>
            <person name="Nowell W R."/>
        </authorList>
    </citation>
    <scope>NUCLEOTIDE SEQUENCE</scope>
</reference>
<comment type="caution">
    <text evidence="2">The sequence shown here is derived from an EMBL/GenBank/DDBJ whole genome shotgun (WGS) entry which is preliminary data.</text>
</comment>
<dbReference type="EMBL" id="CAJOBI010046307">
    <property type="protein sequence ID" value="CAF4349273.1"/>
    <property type="molecule type" value="Genomic_DNA"/>
</dbReference>
<feature type="region of interest" description="Disordered" evidence="1">
    <location>
        <begin position="1"/>
        <end position="54"/>
    </location>
</feature>
<evidence type="ECO:0000313" key="4">
    <source>
        <dbReference type="Proteomes" id="UP000676336"/>
    </source>
</evidence>
<sequence>MYPNSMQQQSPMQRPPTMMNPSSVPQPNTAVGVSPMRQMVASSPMQAPMLQQSP</sequence>
<feature type="non-terminal residue" evidence="2">
    <location>
        <position position="54"/>
    </location>
</feature>
<dbReference type="Proteomes" id="UP000676336">
    <property type="component" value="Unassembled WGS sequence"/>
</dbReference>